<accession>A0AAD9H416</accession>
<evidence type="ECO:0000256" key="1">
    <source>
        <dbReference type="SAM" id="MobiDB-lite"/>
    </source>
</evidence>
<keyword evidence="3" id="KW-1185">Reference proteome</keyword>
<comment type="caution">
    <text evidence="2">The sequence shown here is derived from an EMBL/GenBank/DDBJ whole genome shotgun (WGS) entry which is preliminary data.</text>
</comment>
<gene>
    <name evidence="2" type="ORF">LX32DRAFT_646756</name>
</gene>
<dbReference type="Proteomes" id="UP001232148">
    <property type="component" value="Unassembled WGS sequence"/>
</dbReference>
<feature type="compositionally biased region" description="Polar residues" evidence="1">
    <location>
        <begin position="42"/>
        <end position="53"/>
    </location>
</feature>
<organism evidence="2 3">
    <name type="scientific">Colletotrichum zoysiae</name>
    <dbReference type="NCBI Taxonomy" id="1216348"/>
    <lineage>
        <taxon>Eukaryota</taxon>
        <taxon>Fungi</taxon>
        <taxon>Dikarya</taxon>
        <taxon>Ascomycota</taxon>
        <taxon>Pezizomycotina</taxon>
        <taxon>Sordariomycetes</taxon>
        <taxon>Hypocreomycetidae</taxon>
        <taxon>Glomerellales</taxon>
        <taxon>Glomerellaceae</taxon>
        <taxon>Colletotrichum</taxon>
        <taxon>Colletotrichum graminicola species complex</taxon>
    </lineage>
</organism>
<feature type="compositionally biased region" description="Polar residues" evidence="1">
    <location>
        <begin position="68"/>
        <end position="87"/>
    </location>
</feature>
<dbReference type="AlphaFoldDB" id="A0AAD9H416"/>
<evidence type="ECO:0000313" key="3">
    <source>
        <dbReference type="Proteomes" id="UP001232148"/>
    </source>
</evidence>
<feature type="compositionally biased region" description="Pro residues" evidence="1">
    <location>
        <begin position="112"/>
        <end position="122"/>
    </location>
</feature>
<feature type="region of interest" description="Disordered" evidence="1">
    <location>
        <begin position="1"/>
        <end position="139"/>
    </location>
</feature>
<protein>
    <submittedName>
        <fullName evidence="2">Uncharacterized protein</fullName>
    </submittedName>
</protein>
<sequence>MESDIQSVISANRRPPDRSVPELDVDEVLAPPPTDSPRQRQPPGQASSTSHTHPPSRRGTRTVHFNDHSSQSASTAFLDSTQDNMSYPQPDFDRRFPSQRRSYKVSWQPTRSPAPRPNPPPRNLLSESSNLKLHQGKQL</sequence>
<reference evidence="2" key="1">
    <citation type="submission" date="2021-06" db="EMBL/GenBank/DDBJ databases">
        <title>Comparative genomics, transcriptomics and evolutionary studies reveal genomic signatures of adaptation to plant cell wall in hemibiotrophic fungi.</title>
        <authorList>
            <consortium name="DOE Joint Genome Institute"/>
            <person name="Baroncelli R."/>
            <person name="Diaz J.F."/>
            <person name="Benocci T."/>
            <person name="Peng M."/>
            <person name="Battaglia E."/>
            <person name="Haridas S."/>
            <person name="Andreopoulos W."/>
            <person name="Labutti K."/>
            <person name="Pangilinan J."/>
            <person name="Floch G.L."/>
            <person name="Makela M.R."/>
            <person name="Henrissat B."/>
            <person name="Grigoriev I.V."/>
            <person name="Crouch J.A."/>
            <person name="De Vries R.P."/>
            <person name="Sukno S.A."/>
            <person name="Thon M.R."/>
        </authorList>
    </citation>
    <scope>NUCLEOTIDE SEQUENCE</scope>
    <source>
        <strain evidence="2">MAFF235873</strain>
    </source>
</reference>
<dbReference type="EMBL" id="MU843138">
    <property type="protein sequence ID" value="KAK2021099.1"/>
    <property type="molecule type" value="Genomic_DNA"/>
</dbReference>
<name>A0AAD9H416_9PEZI</name>
<proteinExistence type="predicted"/>
<feature type="compositionally biased region" description="Polar residues" evidence="1">
    <location>
        <begin position="1"/>
        <end position="10"/>
    </location>
</feature>
<evidence type="ECO:0000313" key="2">
    <source>
        <dbReference type="EMBL" id="KAK2021099.1"/>
    </source>
</evidence>